<keyword evidence="1 3" id="KW-0456">Lyase</keyword>
<reference evidence="6 7" key="2">
    <citation type="submission" date="2019-09" db="EMBL/GenBank/DDBJ databases">
        <authorList>
            <person name="Jin C."/>
        </authorList>
    </citation>
    <scope>NUCLEOTIDE SEQUENCE [LARGE SCALE GENOMIC DNA]</scope>
    <source>
        <strain evidence="6 7">BN140078</strain>
    </source>
</reference>
<dbReference type="NCBIfam" id="TIGR00413">
    <property type="entry name" value="rlpA"/>
    <property type="match status" value="1"/>
</dbReference>
<dbReference type="InterPro" id="IPR034718">
    <property type="entry name" value="RlpA"/>
</dbReference>
<dbReference type="RefSeq" id="WP_149839448.1">
    <property type="nucleotide sequence ID" value="NZ_VUOC01000003.1"/>
</dbReference>
<sequence>MKRQIVKWTRYVIVCLCAVLLLSLPLWLGREEAVQKESYKGTASYYANKFNGRRTANGEIFSNQEMTAAHNSLPLGTYVKVTNLRNGRSVIVRITDRLHPDNRRIIDLTQLAARQLGFLSHGLTKVSIEIV</sequence>
<keyword evidence="7" id="KW-1185">Reference proteome</keyword>
<evidence type="ECO:0000313" key="7">
    <source>
        <dbReference type="Proteomes" id="UP000324611"/>
    </source>
</evidence>
<dbReference type="EMBL" id="VUOC01000003">
    <property type="protein sequence ID" value="KAA2241942.1"/>
    <property type="molecule type" value="Genomic_DNA"/>
</dbReference>
<evidence type="ECO:0000259" key="5">
    <source>
        <dbReference type="Pfam" id="PF03330"/>
    </source>
</evidence>
<gene>
    <name evidence="3" type="primary">rlpA</name>
    <name evidence="6" type="ORF">F0L74_18975</name>
</gene>
<dbReference type="InterPro" id="IPR009009">
    <property type="entry name" value="RlpA-like_DPBB"/>
</dbReference>
<name>A0A5B2VUF6_9BACT</name>
<comment type="similarity">
    <text evidence="3 4">Belongs to the RlpA family.</text>
</comment>
<dbReference type="PANTHER" id="PTHR34183">
    <property type="entry name" value="ENDOLYTIC PEPTIDOGLYCAN TRANSGLYCOSYLASE RLPA"/>
    <property type="match status" value="1"/>
</dbReference>
<proteinExistence type="inferred from homology"/>
<evidence type="ECO:0000256" key="1">
    <source>
        <dbReference type="ARBA" id="ARBA00023239"/>
    </source>
</evidence>
<dbReference type="InterPro" id="IPR012997">
    <property type="entry name" value="RplA"/>
</dbReference>
<evidence type="ECO:0000313" key="6">
    <source>
        <dbReference type="EMBL" id="KAA2241942.1"/>
    </source>
</evidence>
<dbReference type="Proteomes" id="UP000324611">
    <property type="component" value="Unassembled WGS sequence"/>
</dbReference>
<accession>A0A5B2VUF6</accession>
<evidence type="ECO:0000256" key="2">
    <source>
        <dbReference type="ARBA" id="ARBA00023316"/>
    </source>
</evidence>
<reference evidence="6 7" key="1">
    <citation type="submission" date="2019-09" db="EMBL/GenBank/DDBJ databases">
        <title>Chitinophaga ginsengihumi sp. nov., isolated from soil of ginseng rhizosphere.</title>
        <authorList>
            <person name="Lee J."/>
        </authorList>
    </citation>
    <scope>NUCLEOTIDE SEQUENCE [LARGE SCALE GENOMIC DNA]</scope>
    <source>
        <strain evidence="6 7">BN140078</strain>
    </source>
</reference>
<dbReference type="EC" id="4.2.2.-" evidence="3"/>
<feature type="domain" description="RlpA-like protein double-psi beta-barrel" evidence="5">
    <location>
        <begin position="40"/>
        <end position="127"/>
    </location>
</feature>
<dbReference type="HAMAP" id="MF_02071">
    <property type="entry name" value="RlpA"/>
    <property type="match status" value="1"/>
</dbReference>
<protein>
    <recommendedName>
        <fullName evidence="3">Probable endolytic peptidoglycan transglycosylase RlpA</fullName>
        <ecNumber evidence="3">4.2.2.-</ecNumber>
    </recommendedName>
</protein>
<dbReference type="GO" id="GO:0000270">
    <property type="term" value="P:peptidoglycan metabolic process"/>
    <property type="evidence" value="ECO:0007669"/>
    <property type="project" value="UniProtKB-UniRule"/>
</dbReference>
<keyword evidence="2 3" id="KW-0961">Cell wall biogenesis/degradation</keyword>
<dbReference type="Pfam" id="PF03330">
    <property type="entry name" value="DPBB_1"/>
    <property type="match status" value="1"/>
</dbReference>
<dbReference type="GO" id="GO:0071555">
    <property type="term" value="P:cell wall organization"/>
    <property type="evidence" value="ECO:0007669"/>
    <property type="project" value="UniProtKB-KW"/>
</dbReference>
<dbReference type="InterPro" id="IPR036908">
    <property type="entry name" value="RlpA-like_sf"/>
</dbReference>
<comment type="function">
    <text evidence="3">Lytic transglycosylase with a strong preference for naked glycan strands that lack stem peptides.</text>
</comment>
<evidence type="ECO:0000256" key="4">
    <source>
        <dbReference type="RuleBase" id="RU003495"/>
    </source>
</evidence>
<dbReference type="PANTHER" id="PTHR34183:SF8">
    <property type="entry name" value="ENDOLYTIC PEPTIDOGLYCAN TRANSGLYCOSYLASE RLPA-RELATED"/>
    <property type="match status" value="1"/>
</dbReference>
<dbReference type="AlphaFoldDB" id="A0A5B2VUF6"/>
<comment type="caution">
    <text evidence="6">The sequence shown here is derived from an EMBL/GenBank/DDBJ whole genome shotgun (WGS) entry which is preliminary data.</text>
</comment>
<dbReference type="SUPFAM" id="SSF50685">
    <property type="entry name" value="Barwin-like endoglucanases"/>
    <property type="match status" value="1"/>
</dbReference>
<dbReference type="GO" id="GO:0008932">
    <property type="term" value="F:lytic endotransglycosylase activity"/>
    <property type="evidence" value="ECO:0007669"/>
    <property type="project" value="UniProtKB-UniRule"/>
</dbReference>
<organism evidence="6 7">
    <name type="scientific">Chitinophaga agrisoli</name>
    <dbReference type="NCBI Taxonomy" id="2607653"/>
    <lineage>
        <taxon>Bacteria</taxon>
        <taxon>Pseudomonadati</taxon>
        <taxon>Bacteroidota</taxon>
        <taxon>Chitinophagia</taxon>
        <taxon>Chitinophagales</taxon>
        <taxon>Chitinophagaceae</taxon>
        <taxon>Chitinophaga</taxon>
    </lineage>
</organism>
<dbReference type="Gene3D" id="2.40.40.10">
    <property type="entry name" value="RlpA-like domain"/>
    <property type="match status" value="1"/>
</dbReference>
<dbReference type="CDD" id="cd22268">
    <property type="entry name" value="DPBB_RlpA-like"/>
    <property type="match status" value="1"/>
</dbReference>
<evidence type="ECO:0000256" key="3">
    <source>
        <dbReference type="HAMAP-Rule" id="MF_02071"/>
    </source>
</evidence>